<dbReference type="SUPFAM" id="SSF52540">
    <property type="entry name" value="P-loop containing nucleoside triphosphate hydrolases"/>
    <property type="match status" value="1"/>
</dbReference>
<feature type="domain" description="Bacterial type II secretion system protein E" evidence="2">
    <location>
        <begin position="63"/>
        <end position="352"/>
    </location>
</feature>
<keyword evidence="4" id="KW-1185">Reference proteome</keyword>
<evidence type="ECO:0000313" key="4">
    <source>
        <dbReference type="Proteomes" id="UP001551695"/>
    </source>
</evidence>
<dbReference type="InterPro" id="IPR027417">
    <property type="entry name" value="P-loop_NTPase"/>
</dbReference>
<dbReference type="Pfam" id="PF00437">
    <property type="entry name" value="T2SSE"/>
    <property type="match status" value="1"/>
</dbReference>
<reference evidence="3 4" key="1">
    <citation type="submission" date="2024-06" db="EMBL/GenBank/DDBJ databases">
        <title>The Natural Products Discovery Center: Release of the First 8490 Sequenced Strains for Exploring Actinobacteria Biosynthetic Diversity.</title>
        <authorList>
            <person name="Kalkreuter E."/>
            <person name="Kautsar S.A."/>
            <person name="Yang D."/>
            <person name="Bader C.D."/>
            <person name="Teijaro C.N."/>
            <person name="Fluegel L."/>
            <person name="Davis C.M."/>
            <person name="Simpson J.R."/>
            <person name="Lauterbach L."/>
            <person name="Steele A.D."/>
            <person name="Gui C."/>
            <person name="Meng S."/>
            <person name="Li G."/>
            <person name="Viehrig K."/>
            <person name="Ye F."/>
            <person name="Su P."/>
            <person name="Kiefer A.F."/>
            <person name="Nichols A."/>
            <person name="Cepeda A.J."/>
            <person name="Yan W."/>
            <person name="Fan B."/>
            <person name="Jiang Y."/>
            <person name="Adhikari A."/>
            <person name="Zheng C.-J."/>
            <person name="Schuster L."/>
            <person name="Cowan T.M."/>
            <person name="Smanski M.J."/>
            <person name="Chevrette M.G."/>
            <person name="De Carvalho L.P.S."/>
            <person name="Shen B."/>
        </authorList>
    </citation>
    <scope>NUCLEOTIDE SEQUENCE [LARGE SCALE GENOMIC DNA]</scope>
    <source>
        <strain evidence="3 4">NPDC050403</strain>
    </source>
</reference>
<dbReference type="PANTHER" id="PTHR30486">
    <property type="entry name" value="TWITCHING MOTILITY PROTEIN PILT"/>
    <property type="match status" value="1"/>
</dbReference>
<dbReference type="InterPro" id="IPR001482">
    <property type="entry name" value="T2SS/T4SS_dom"/>
</dbReference>
<organism evidence="3 4">
    <name type="scientific">Nocardia aurea</name>
    <dbReference type="NCBI Taxonomy" id="2144174"/>
    <lineage>
        <taxon>Bacteria</taxon>
        <taxon>Bacillati</taxon>
        <taxon>Actinomycetota</taxon>
        <taxon>Actinomycetes</taxon>
        <taxon>Mycobacteriales</taxon>
        <taxon>Nocardiaceae</taxon>
        <taxon>Nocardia</taxon>
    </lineage>
</organism>
<comment type="caution">
    <text evidence="3">The sequence shown here is derived from an EMBL/GenBank/DDBJ whole genome shotgun (WGS) entry which is preliminary data.</text>
</comment>
<comment type="similarity">
    <text evidence="1">Belongs to the GSP E family.</text>
</comment>
<accession>A0ABV3G2J1</accession>
<dbReference type="EMBL" id="JBFAKC010000017">
    <property type="protein sequence ID" value="MEV0711891.1"/>
    <property type="molecule type" value="Genomic_DNA"/>
</dbReference>
<dbReference type="PANTHER" id="PTHR30486:SF6">
    <property type="entry name" value="TYPE IV PILUS RETRACTATION ATPASE PILT"/>
    <property type="match status" value="1"/>
</dbReference>
<dbReference type="RefSeq" id="WP_357788594.1">
    <property type="nucleotide sequence ID" value="NZ_JBFAKC010000017.1"/>
</dbReference>
<dbReference type="InterPro" id="IPR022399">
    <property type="entry name" value="TadA-like_ATPase"/>
</dbReference>
<gene>
    <name evidence="3" type="ORF">AB0I48_30470</name>
</gene>
<dbReference type="Proteomes" id="UP001551695">
    <property type="component" value="Unassembled WGS sequence"/>
</dbReference>
<evidence type="ECO:0000256" key="1">
    <source>
        <dbReference type="ARBA" id="ARBA00006611"/>
    </source>
</evidence>
<evidence type="ECO:0000313" key="3">
    <source>
        <dbReference type="EMBL" id="MEV0711891.1"/>
    </source>
</evidence>
<dbReference type="InterPro" id="IPR050921">
    <property type="entry name" value="T4SS_GSP_E_ATPase"/>
</dbReference>
<dbReference type="Gene3D" id="3.40.50.300">
    <property type="entry name" value="P-loop containing nucleotide triphosphate hydrolases"/>
    <property type="match status" value="1"/>
</dbReference>
<evidence type="ECO:0000259" key="2">
    <source>
        <dbReference type="Pfam" id="PF00437"/>
    </source>
</evidence>
<dbReference type="NCBIfam" id="TIGR03819">
    <property type="entry name" value="heli_sec_ATPase"/>
    <property type="match status" value="1"/>
</dbReference>
<sequence>MNTAVTNTVVTGELLDRVRERLASGSADPDPARVVAAVRAEAGGVLGDTDLLRALRLLQTEMTGAGVLEPLLRDPRVADVLVTAPDAVWIDRGRGLEKTEVTFADEAAVRRLAQRLALSAGRRLDDAQPWVDGKLPGTEAALGASFGVRLHAVLAPIAHGGTCLSLRVLRPATQGLPALVSAGSIPIEVEPLLRDIIRSRLAFLVVGGTGAGKTTLLSALLAEVDSRERVVCVEDAAELAPPHPHVVRLVARTANVEGIGAVTVRDLVRQALRMRPDRIVVGEVRGAEVVDLLTALNTGHDGGAGTVHANSPREVPARLEALAALGGMDRSALHSQLAAAVQVVLHVHRRADGSRGLREIGVLERDRHGHVRIVPAWRCDTDATPARAALTGLLAERATPSAHPGAR</sequence>
<dbReference type="CDD" id="cd01130">
    <property type="entry name" value="VirB11-like_ATPase"/>
    <property type="match status" value="1"/>
</dbReference>
<dbReference type="Gene3D" id="3.30.450.380">
    <property type="match status" value="1"/>
</dbReference>
<protein>
    <submittedName>
        <fullName evidence="3">TadA family conjugal transfer-associated ATPase</fullName>
    </submittedName>
</protein>
<proteinExistence type="inferred from homology"/>
<name>A0ABV3G2J1_9NOCA</name>